<feature type="coiled-coil region" evidence="4">
    <location>
        <begin position="67"/>
        <end position="108"/>
    </location>
</feature>
<gene>
    <name evidence="6" type="ORF">BLA29_012518</name>
</gene>
<keyword evidence="1 3" id="KW-0863">Zinc-finger</keyword>
<dbReference type="Pfam" id="PF13639">
    <property type="entry name" value="zf-RING_2"/>
    <property type="match status" value="1"/>
</dbReference>
<dbReference type="GO" id="GO:0008270">
    <property type="term" value="F:zinc ion binding"/>
    <property type="evidence" value="ECO:0007669"/>
    <property type="project" value="UniProtKB-KW"/>
</dbReference>
<dbReference type="EMBL" id="MUJZ01064913">
    <property type="protein sequence ID" value="OTF70612.1"/>
    <property type="molecule type" value="Genomic_DNA"/>
</dbReference>
<evidence type="ECO:0000259" key="5">
    <source>
        <dbReference type="PROSITE" id="PS50089"/>
    </source>
</evidence>
<protein>
    <recommendedName>
        <fullName evidence="5">RING-type domain-containing protein</fullName>
    </recommendedName>
</protein>
<dbReference type="InterPro" id="IPR013083">
    <property type="entry name" value="Znf_RING/FYVE/PHD"/>
</dbReference>
<keyword evidence="1 3" id="KW-0479">Metal-binding</keyword>
<accession>A0A1Y3AQ78</accession>
<evidence type="ECO:0000256" key="3">
    <source>
        <dbReference type="PROSITE-ProRule" id="PRU00175"/>
    </source>
</evidence>
<organism evidence="6 7">
    <name type="scientific">Euroglyphus maynei</name>
    <name type="common">Mayne's house dust mite</name>
    <dbReference type="NCBI Taxonomy" id="6958"/>
    <lineage>
        <taxon>Eukaryota</taxon>
        <taxon>Metazoa</taxon>
        <taxon>Ecdysozoa</taxon>
        <taxon>Arthropoda</taxon>
        <taxon>Chelicerata</taxon>
        <taxon>Arachnida</taxon>
        <taxon>Acari</taxon>
        <taxon>Acariformes</taxon>
        <taxon>Sarcoptiformes</taxon>
        <taxon>Astigmata</taxon>
        <taxon>Psoroptidia</taxon>
        <taxon>Analgoidea</taxon>
        <taxon>Pyroglyphidae</taxon>
        <taxon>Pyroglyphinae</taxon>
        <taxon>Euroglyphus</taxon>
    </lineage>
</organism>
<feature type="non-terminal residue" evidence="6">
    <location>
        <position position="1"/>
    </location>
</feature>
<dbReference type="InterPro" id="IPR001841">
    <property type="entry name" value="Znf_RING"/>
</dbReference>
<dbReference type="Gene3D" id="3.30.40.10">
    <property type="entry name" value="Zinc/RING finger domain, C3HC4 (zinc finger)"/>
    <property type="match status" value="1"/>
</dbReference>
<sequence>GDQYTNSDAHHIAALRCGHLFGKGCIERWLSLESGNQRCPTCSRAARRREIIKIYAQNLRPLDTWKLDESMKKIENYKKQIEQMGTKIKKLEESNKQLTTENDFLKTKLINNHDRNGAKADINRFKAPTASSSNLAKRQKLFQISHLKDITFVENGSRYLCY</sequence>
<dbReference type="GO" id="GO:0004842">
    <property type="term" value="F:ubiquitin-protein transferase activity"/>
    <property type="evidence" value="ECO:0007669"/>
    <property type="project" value="InterPro"/>
</dbReference>
<dbReference type="SUPFAM" id="SSF57850">
    <property type="entry name" value="RING/U-box"/>
    <property type="match status" value="1"/>
</dbReference>
<comment type="caution">
    <text evidence="6">The sequence shown here is derived from an EMBL/GenBank/DDBJ whole genome shotgun (WGS) entry which is preliminary data.</text>
</comment>
<dbReference type="GO" id="GO:0005634">
    <property type="term" value="C:nucleus"/>
    <property type="evidence" value="ECO:0007669"/>
    <property type="project" value="InterPro"/>
</dbReference>
<evidence type="ECO:0000313" key="6">
    <source>
        <dbReference type="EMBL" id="OTF70612.1"/>
    </source>
</evidence>
<evidence type="ECO:0000256" key="2">
    <source>
        <dbReference type="ARBA" id="ARBA00022833"/>
    </source>
</evidence>
<dbReference type="Proteomes" id="UP000194236">
    <property type="component" value="Unassembled WGS sequence"/>
</dbReference>
<keyword evidence="7" id="KW-1185">Reference proteome</keyword>
<dbReference type="GO" id="GO:0016567">
    <property type="term" value="P:protein ubiquitination"/>
    <property type="evidence" value="ECO:0007669"/>
    <property type="project" value="InterPro"/>
</dbReference>
<keyword evidence="2" id="KW-0862">Zinc</keyword>
<proteinExistence type="predicted"/>
<feature type="domain" description="RING-type" evidence="5">
    <location>
        <begin position="17"/>
        <end position="43"/>
    </location>
</feature>
<keyword evidence="4" id="KW-0175">Coiled coil</keyword>
<reference evidence="6 7" key="1">
    <citation type="submission" date="2017-03" db="EMBL/GenBank/DDBJ databases">
        <title>Genome Survey of Euroglyphus maynei.</title>
        <authorList>
            <person name="Arlian L.G."/>
            <person name="Morgan M.S."/>
            <person name="Rider S.D."/>
        </authorList>
    </citation>
    <scope>NUCLEOTIDE SEQUENCE [LARGE SCALE GENOMIC DNA]</scope>
    <source>
        <strain evidence="6">Arlian Lab</strain>
        <tissue evidence="6">Whole body</tissue>
    </source>
</reference>
<dbReference type="PANTHER" id="PTHR16047:SF7">
    <property type="entry name" value="E3 UBIQUITIN-PROTEIN LIGASE RFWD3"/>
    <property type="match status" value="1"/>
</dbReference>
<feature type="non-terminal residue" evidence="6">
    <location>
        <position position="162"/>
    </location>
</feature>
<evidence type="ECO:0000256" key="1">
    <source>
        <dbReference type="ARBA" id="ARBA00022771"/>
    </source>
</evidence>
<dbReference type="AlphaFoldDB" id="A0A1Y3AQ78"/>
<dbReference type="OrthoDB" id="5600418at2759"/>
<evidence type="ECO:0000256" key="4">
    <source>
        <dbReference type="SAM" id="Coils"/>
    </source>
</evidence>
<name>A0A1Y3AQ78_EURMA</name>
<dbReference type="GO" id="GO:0036297">
    <property type="term" value="P:interstrand cross-link repair"/>
    <property type="evidence" value="ECO:0007669"/>
    <property type="project" value="InterPro"/>
</dbReference>
<dbReference type="PANTHER" id="PTHR16047">
    <property type="entry name" value="RFWD3 PROTEIN"/>
    <property type="match status" value="1"/>
</dbReference>
<dbReference type="PROSITE" id="PS50089">
    <property type="entry name" value="ZF_RING_2"/>
    <property type="match status" value="1"/>
</dbReference>
<dbReference type="InterPro" id="IPR037381">
    <property type="entry name" value="RFWD3"/>
</dbReference>
<evidence type="ECO:0000313" key="7">
    <source>
        <dbReference type="Proteomes" id="UP000194236"/>
    </source>
</evidence>